<keyword evidence="2" id="KW-1185">Reference proteome</keyword>
<sequence length="70" mass="7600">MKTPPCQVPDSLAVSLTIFTVGIRYDRFYTAVCAVAVIRDVIRSSTCCGGYASGSQPLASMLSYSHYYPL</sequence>
<reference evidence="1 2" key="1">
    <citation type="submission" date="2016-03" db="EMBL/GenBank/DDBJ databases">
        <title>Whole genome sequencing of Grifola frondosa 9006-11.</title>
        <authorList>
            <person name="Min B."/>
            <person name="Park H."/>
            <person name="Kim J.-G."/>
            <person name="Cho H."/>
            <person name="Oh Y.-L."/>
            <person name="Kong W.-S."/>
            <person name="Choi I.-G."/>
        </authorList>
    </citation>
    <scope>NUCLEOTIDE SEQUENCE [LARGE SCALE GENOMIC DNA]</scope>
    <source>
        <strain evidence="1 2">9006-11</strain>
    </source>
</reference>
<name>A0A1C7LM15_GRIFR</name>
<accession>A0A1C7LM15</accession>
<dbReference type="Proteomes" id="UP000092993">
    <property type="component" value="Unassembled WGS sequence"/>
</dbReference>
<evidence type="ECO:0000313" key="2">
    <source>
        <dbReference type="Proteomes" id="UP000092993"/>
    </source>
</evidence>
<proteinExistence type="predicted"/>
<dbReference type="AlphaFoldDB" id="A0A1C7LM15"/>
<dbReference type="EMBL" id="LUGG01000041">
    <property type="protein sequence ID" value="OBZ65802.1"/>
    <property type="molecule type" value="Genomic_DNA"/>
</dbReference>
<organism evidence="1 2">
    <name type="scientific">Grifola frondosa</name>
    <name type="common">Maitake</name>
    <name type="synonym">Polyporus frondosus</name>
    <dbReference type="NCBI Taxonomy" id="5627"/>
    <lineage>
        <taxon>Eukaryota</taxon>
        <taxon>Fungi</taxon>
        <taxon>Dikarya</taxon>
        <taxon>Basidiomycota</taxon>
        <taxon>Agaricomycotina</taxon>
        <taxon>Agaricomycetes</taxon>
        <taxon>Polyporales</taxon>
        <taxon>Grifolaceae</taxon>
        <taxon>Grifola</taxon>
    </lineage>
</organism>
<gene>
    <name evidence="1" type="ORF">A0H81_14227</name>
</gene>
<evidence type="ECO:0000313" key="1">
    <source>
        <dbReference type="EMBL" id="OBZ65802.1"/>
    </source>
</evidence>
<comment type="caution">
    <text evidence="1">The sequence shown here is derived from an EMBL/GenBank/DDBJ whole genome shotgun (WGS) entry which is preliminary data.</text>
</comment>
<protein>
    <submittedName>
        <fullName evidence="1">Uncharacterized protein</fullName>
    </submittedName>
</protein>